<dbReference type="RefSeq" id="WP_268007932.1">
    <property type="nucleotide sequence ID" value="NZ_BSUT01000001.1"/>
</dbReference>
<feature type="transmembrane region" description="Helical" evidence="1">
    <location>
        <begin position="35"/>
        <end position="52"/>
    </location>
</feature>
<dbReference type="Proteomes" id="UP001164761">
    <property type="component" value="Chromosome"/>
</dbReference>
<evidence type="ECO:0000313" key="2">
    <source>
        <dbReference type="EMBL" id="WAH44032.1"/>
    </source>
</evidence>
<gene>
    <name evidence="2" type="ORF">NZD89_12010</name>
</gene>
<organism evidence="2 3">
    <name type="scientific">Alicyclobacillus fastidiosus</name>
    <dbReference type="NCBI Taxonomy" id="392011"/>
    <lineage>
        <taxon>Bacteria</taxon>
        <taxon>Bacillati</taxon>
        <taxon>Bacillota</taxon>
        <taxon>Bacilli</taxon>
        <taxon>Bacillales</taxon>
        <taxon>Alicyclobacillaceae</taxon>
        <taxon>Alicyclobacillus</taxon>
    </lineage>
</organism>
<proteinExistence type="predicted"/>
<protein>
    <recommendedName>
        <fullName evidence="4">Apolipoprotein N-acyltransferase</fullName>
    </recommendedName>
</protein>
<evidence type="ECO:0000256" key="1">
    <source>
        <dbReference type="SAM" id="Phobius"/>
    </source>
</evidence>
<keyword evidence="1" id="KW-0812">Transmembrane</keyword>
<feature type="transmembrane region" description="Helical" evidence="1">
    <location>
        <begin position="59"/>
        <end position="77"/>
    </location>
</feature>
<sequence>MKHSLNKLSTRYWFTLLLALITAFVFGQLNYGNLLPNAVPWGILALILTTWLGTSKKDALRLGATFGFLLSYAYLWFDNHNIHSLTQILILIPLIILPSLFVLLCGAALGYLGWQLRKLFMKKT</sequence>
<evidence type="ECO:0000313" key="3">
    <source>
        <dbReference type="Proteomes" id="UP001164761"/>
    </source>
</evidence>
<feature type="transmembrane region" description="Helical" evidence="1">
    <location>
        <begin position="12"/>
        <end position="29"/>
    </location>
</feature>
<keyword evidence="1" id="KW-0472">Membrane</keyword>
<keyword evidence="3" id="KW-1185">Reference proteome</keyword>
<evidence type="ECO:0008006" key="4">
    <source>
        <dbReference type="Google" id="ProtNLM"/>
    </source>
</evidence>
<name>A0ABY6ZNM1_9BACL</name>
<keyword evidence="1" id="KW-1133">Transmembrane helix</keyword>
<accession>A0ABY6ZNM1</accession>
<reference evidence="2" key="1">
    <citation type="submission" date="2022-08" db="EMBL/GenBank/DDBJ databases">
        <title>Alicyclobacillus fastidiosus DSM 17978, complete genome.</title>
        <authorList>
            <person name="Wang Q."/>
            <person name="Cai R."/>
            <person name="Wang Z."/>
        </authorList>
    </citation>
    <scope>NUCLEOTIDE SEQUENCE</scope>
    <source>
        <strain evidence="2">DSM 17978</strain>
    </source>
</reference>
<dbReference type="EMBL" id="CP104067">
    <property type="protein sequence ID" value="WAH44032.1"/>
    <property type="molecule type" value="Genomic_DNA"/>
</dbReference>
<feature type="transmembrane region" description="Helical" evidence="1">
    <location>
        <begin position="89"/>
        <end position="114"/>
    </location>
</feature>